<keyword evidence="5" id="KW-0574">Periplasm</keyword>
<evidence type="ECO:0000256" key="5">
    <source>
        <dbReference type="ARBA" id="ARBA00022764"/>
    </source>
</evidence>
<proteinExistence type="inferred from homology"/>
<dbReference type="GO" id="GO:0004222">
    <property type="term" value="F:metalloendopeptidase activity"/>
    <property type="evidence" value="ECO:0007669"/>
    <property type="project" value="InterPro"/>
</dbReference>
<dbReference type="PANTHER" id="PTHR22726">
    <property type="entry name" value="METALLOENDOPEPTIDASE OMA1"/>
    <property type="match status" value="1"/>
</dbReference>
<reference evidence="10" key="1">
    <citation type="journal article" date="2015" name="Nature">
        <title>Complex archaea that bridge the gap between prokaryotes and eukaryotes.</title>
        <authorList>
            <person name="Spang A."/>
            <person name="Saw J.H."/>
            <person name="Jorgensen S.L."/>
            <person name="Zaremba-Niedzwiedzka K."/>
            <person name="Martijn J."/>
            <person name="Lind A.E."/>
            <person name="van Eijk R."/>
            <person name="Schleper C."/>
            <person name="Guy L."/>
            <person name="Ettema T.J."/>
        </authorList>
    </citation>
    <scope>NUCLEOTIDE SEQUENCE</scope>
</reference>
<evidence type="ECO:0000256" key="7">
    <source>
        <dbReference type="ARBA" id="ARBA00022833"/>
    </source>
</evidence>
<dbReference type="EMBL" id="LAZR01001411">
    <property type="protein sequence ID" value="KKN45107.1"/>
    <property type="molecule type" value="Genomic_DNA"/>
</dbReference>
<name>A0A0F9R719_9ZZZZ</name>
<gene>
    <name evidence="10" type="ORF">LCGC14_0686460</name>
</gene>
<keyword evidence="2" id="KW-0645">Protease</keyword>
<keyword evidence="6" id="KW-0378">Hydrolase</keyword>
<comment type="caution">
    <text evidence="10">The sequence shown here is derived from an EMBL/GenBank/DDBJ whole genome shotgun (WGS) entry which is preliminary data.</text>
</comment>
<dbReference type="InterPro" id="IPR051156">
    <property type="entry name" value="Mito/Outer_Membr_Metalloprot"/>
</dbReference>
<keyword evidence="4" id="KW-0732">Signal</keyword>
<dbReference type="AlphaFoldDB" id="A0A0F9R719"/>
<sequence length="485" mass="53651">MKKINALILLGCIAWPLSSVQALDIALPEMGDSAGALISPQQEHEIGQSFFWRLQQSVELIDDPEVNSYLQALGYRLVSNSDAPYLNFTFFMVPDPTVNAFAAPGGFIGINSGLILTSQREDEVASVMAHEIAHITQRHLLRSFEQSKQMSVPMTVAMIAAALLGATTNSQMGMGAIMAVQAGGIQAQINFTRANESEADNLGMLTLVRAGFDPQAMPTFFERLQQTSRFYTSSSVPEFLRTHPVTTSRIADARGRAASYPSKPQQSDNLQFYLIREKLRVMASKDLNQLTQFYVDEMQSGSSLNETATQYGYSLALAAKGDYTLSRTVLQKLIDQDKDRLSYQLALADLEVAVGRIPAALTIYEDNQKLYPDDQALTLKQVDVLLKANQPAKAVALLQTQFEIGSPSRPLYKLMSQAKAAMGEKSQSHSWLAEYYYNSGRLEQAADQLRVAAGFAKHDEYQLSKITARLREVEMALKQMDDELS</sequence>
<evidence type="ECO:0000256" key="1">
    <source>
        <dbReference type="ARBA" id="ARBA00001947"/>
    </source>
</evidence>
<dbReference type="GO" id="GO:0051603">
    <property type="term" value="P:proteolysis involved in protein catabolic process"/>
    <property type="evidence" value="ECO:0007669"/>
    <property type="project" value="TreeGrafter"/>
</dbReference>
<dbReference type="InterPro" id="IPR030873">
    <property type="entry name" value="Protease_BepA"/>
</dbReference>
<dbReference type="GO" id="GO:0046872">
    <property type="term" value="F:metal ion binding"/>
    <property type="evidence" value="ECO:0007669"/>
    <property type="project" value="UniProtKB-KW"/>
</dbReference>
<evidence type="ECO:0000259" key="9">
    <source>
        <dbReference type="Pfam" id="PF01435"/>
    </source>
</evidence>
<comment type="cofactor">
    <cofactor evidence="1">
        <name>Zn(2+)</name>
        <dbReference type="ChEBI" id="CHEBI:29105"/>
    </cofactor>
</comment>
<feature type="domain" description="Peptidase M48" evidence="9">
    <location>
        <begin position="66"/>
        <end position="256"/>
    </location>
</feature>
<dbReference type="HAMAP" id="MF_00997">
    <property type="entry name" value="Protease_BepA"/>
    <property type="match status" value="1"/>
</dbReference>
<dbReference type="GO" id="GO:0016020">
    <property type="term" value="C:membrane"/>
    <property type="evidence" value="ECO:0007669"/>
    <property type="project" value="InterPro"/>
</dbReference>
<evidence type="ECO:0000256" key="2">
    <source>
        <dbReference type="ARBA" id="ARBA00022670"/>
    </source>
</evidence>
<dbReference type="Gene3D" id="3.30.2010.10">
    <property type="entry name" value="Metalloproteases ('zincins'), catalytic domain"/>
    <property type="match status" value="1"/>
</dbReference>
<accession>A0A0F9R719</accession>
<keyword evidence="3" id="KW-0479">Metal-binding</keyword>
<organism evidence="10">
    <name type="scientific">marine sediment metagenome</name>
    <dbReference type="NCBI Taxonomy" id="412755"/>
    <lineage>
        <taxon>unclassified sequences</taxon>
        <taxon>metagenomes</taxon>
        <taxon>ecological metagenomes</taxon>
    </lineage>
</organism>
<dbReference type="PANTHER" id="PTHR22726:SF1">
    <property type="entry name" value="METALLOENDOPEPTIDASE OMA1, MITOCHONDRIAL"/>
    <property type="match status" value="1"/>
</dbReference>
<keyword evidence="8" id="KW-0482">Metalloprotease</keyword>
<dbReference type="SUPFAM" id="SSF48452">
    <property type="entry name" value="TPR-like"/>
    <property type="match status" value="1"/>
</dbReference>
<evidence type="ECO:0000256" key="4">
    <source>
        <dbReference type="ARBA" id="ARBA00022729"/>
    </source>
</evidence>
<dbReference type="InterPro" id="IPR001915">
    <property type="entry name" value="Peptidase_M48"/>
</dbReference>
<evidence type="ECO:0000256" key="8">
    <source>
        <dbReference type="ARBA" id="ARBA00023049"/>
    </source>
</evidence>
<protein>
    <recommendedName>
        <fullName evidence="9">Peptidase M48 domain-containing protein</fullName>
    </recommendedName>
</protein>
<dbReference type="Pfam" id="PF01435">
    <property type="entry name" value="Peptidase_M48"/>
    <property type="match status" value="1"/>
</dbReference>
<keyword evidence="7" id="KW-0862">Zinc</keyword>
<evidence type="ECO:0000256" key="3">
    <source>
        <dbReference type="ARBA" id="ARBA00022723"/>
    </source>
</evidence>
<evidence type="ECO:0000256" key="6">
    <source>
        <dbReference type="ARBA" id="ARBA00022801"/>
    </source>
</evidence>
<dbReference type="InterPro" id="IPR011990">
    <property type="entry name" value="TPR-like_helical_dom_sf"/>
</dbReference>
<evidence type="ECO:0000313" key="10">
    <source>
        <dbReference type="EMBL" id="KKN45107.1"/>
    </source>
</evidence>
<dbReference type="CDD" id="cd07333">
    <property type="entry name" value="M48C_bepA_like"/>
    <property type="match status" value="1"/>
</dbReference>
<dbReference type="Gene3D" id="1.25.40.10">
    <property type="entry name" value="Tetratricopeptide repeat domain"/>
    <property type="match status" value="1"/>
</dbReference>